<name>A0ABT8FFD4_9ACTN</name>
<dbReference type="EMBL" id="JAUHJQ010000003">
    <property type="protein sequence ID" value="MDN4173309.1"/>
    <property type="molecule type" value="Genomic_DNA"/>
</dbReference>
<feature type="transmembrane region" description="Helical" evidence="2">
    <location>
        <begin position="58"/>
        <end position="78"/>
    </location>
</feature>
<evidence type="ECO:0000256" key="1">
    <source>
        <dbReference type="SAM" id="MobiDB-lite"/>
    </source>
</evidence>
<evidence type="ECO:0000256" key="2">
    <source>
        <dbReference type="SAM" id="Phobius"/>
    </source>
</evidence>
<accession>A0ABT8FFD4</accession>
<comment type="caution">
    <text evidence="3">The sequence shown here is derived from an EMBL/GenBank/DDBJ whole genome shotgun (WGS) entry which is preliminary data.</text>
</comment>
<organism evidence="3 4">
    <name type="scientific">Nocardioides oceani</name>
    <dbReference type="NCBI Taxonomy" id="3058369"/>
    <lineage>
        <taxon>Bacteria</taxon>
        <taxon>Bacillati</taxon>
        <taxon>Actinomycetota</taxon>
        <taxon>Actinomycetes</taxon>
        <taxon>Propionibacteriales</taxon>
        <taxon>Nocardioidaceae</taxon>
        <taxon>Nocardioides</taxon>
    </lineage>
</organism>
<feature type="transmembrane region" description="Helical" evidence="2">
    <location>
        <begin position="133"/>
        <end position="155"/>
    </location>
</feature>
<sequence>MDEQMTEPARRRTVRLAGGRPAPRAPLGRAVRTHLLIALAVGLAGAGVWLAAPGGAWGVVLALEVTALLLGGWALVLLGSTLTRRGRLVVDEAPGRVVVPGSRPLGALLVALLLLSLLLPATVLASWAAGEPLGGSVVALGAAVLLLPLGLPVLVRLLTGRVRLPSLVLDATGVTWHSWSSEQSIAWADLADVRLLADPGRRLVLRASALPTRRSPRRTPRTAAGDRTVGGPAVAPEEVSVPVGFLASDAALVADLVEACRTDASRRAALGTDAALHGLGTPG</sequence>
<feature type="transmembrane region" description="Helical" evidence="2">
    <location>
        <begin position="34"/>
        <end position="52"/>
    </location>
</feature>
<feature type="region of interest" description="Disordered" evidence="1">
    <location>
        <begin position="1"/>
        <end position="21"/>
    </location>
</feature>
<keyword evidence="2" id="KW-0472">Membrane</keyword>
<dbReference type="Proteomes" id="UP001168620">
    <property type="component" value="Unassembled WGS sequence"/>
</dbReference>
<gene>
    <name evidence="3" type="ORF">QWY28_10175</name>
</gene>
<keyword evidence="2" id="KW-1133">Transmembrane helix</keyword>
<keyword evidence="4" id="KW-1185">Reference proteome</keyword>
<protein>
    <recommendedName>
        <fullName evidence="5">PH domain-containing protein</fullName>
    </recommendedName>
</protein>
<reference evidence="3" key="1">
    <citation type="submission" date="2023-06" db="EMBL/GenBank/DDBJ databases">
        <title>Draft genome sequence of Nocardioides sp. SOB77.</title>
        <authorList>
            <person name="Zhang G."/>
        </authorList>
    </citation>
    <scope>NUCLEOTIDE SEQUENCE</scope>
    <source>
        <strain evidence="3">SOB77</strain>
    </source>
</reference>
<keyword evidence="2" id="KW-0812">Transmembrane</keyword>
<feature type="transmembrane region" description="Helical" evidence="2">
    <location>
        <begin position="105"/>
        <end position="127"/>
    </location>
</feature>
<feature type="region of interest" description="Disordered" evidence="1">
    <location>
        <begin position="212"/>
        <end position="233"/>
    </location>
</feature>
<dbReference type="RefSeq" id="WP_300952415.1">
    <property type="nucleotide sequence ID" value="NZ_JAUHJQ010000003.1"/>
</dbReference>
<evidence type="ECO:0000313" key="3">
    <source>
        <dbReference type="EMBL" id="MDN4173309.1"/>
    </source>
</evidence>
<evidence type="ECO:0000313" key="4">
    <source>
        <dbReference type="Proteomes" id="UP001168620"/>
    </source>
</evidence>
<proteinExistence type="predicted"/>
<evidence type="ECO:0008006" key="5">
    <source>
        <dbReference type="Google" id="ProtNLM"/>
    </source>
</evidence>